<dbReference type="InterPro" id="IPR027463">
    <property type="entry name" value="AcrB_DN_DC_subdom"/>
</dbReference>
<feature type="transmembrane region" description="Helical" evidence="8">
    <location>
        <begin position="540"/>
        <end position="561"/>
    </location>
</feature>
<dbReference type="PRINTS" id="PR00702">
    <property type="entry name" value="ACRIFLAVINRP"/>
</dbReference>
<feature type="transmembrane region" description="Helical" evidence="8">
    <location>
        <begin position="404"/>
        <end position="424"/>
    </location>
</feature>
<name>A0A1I5WYM1_9BACT</name>
<comment type="subcellular location">
    <subcellularLocation>
        <location evidence="1">Cell membrane</location>
        <topology evidence="1">Multi-pass membrane protein</topology>
    </subcellularLocation>
</comment>
<keyword evidence="7 8" id="KW-0472">Membrane</keyword>
<proteinExistence type="inferred from homology"/>
<feature type="transmembrane region" description="Helical" evidence="8">
    <location>
        <begin position="882"/>
        <end position="901"/>
    </location>
</feature>
<dbReference type="Gene3D" id="1.20.1640.10">
    <property type="entry name" value="Multidrug efflux transporter AcrB transmembrane domain"/>
    <property type="match status" value="2"/>
</dbReference>
<keyword evidence="4" id="KW-1003">Cell membrane</keyword>
<protein>
    <submittedName>
        <fullName evidence="9">Cobalt-zinc-cadmium resistance protein CzcA</fullName>
    </submittedName>
</protein>
<organism evidence="9 10">
    <name type="scientific">Pseudarcicella hirudinis</name>
    <dbReference type="NCBI Taxonomy" id="1079859"/>
    <lineage>
        <taxon>Bacteria</taxon>
        <taxon>Pseudomonadati</taxon>
        <taxon>Bacteroidota</taxon>
        <taxon>Cytophagia</taxon>
        <taxon>Cytophagales</taxon>
        <taxon>Flectobacillaceae</taxon>
        <taxon>Pseudarcicella</taxon>
    </lineage>
</organism>
<dbReference type="PANTHER" id="PTHR32063">
    <property type="match status" value="1"/>
</dbReference>
<keyword evidence="6 8" id="KW-1133">Transmembrane helix</keyword>
<feature type="transmembrane region" description="Helical" evidence="8">
    <location>
        <begin position="933"/>
        <end position="955"/>
    </location>
</feature>
<dbReference type="SUPFAM" id="SSF82693">
    <property type="entry name" value="Multidrug efflux transporter AcrB pore domain, PN1, PN2, PC1 and PC2 subdomains"/>
    <property type="match status" value="2"/>
</dbReference>
<dbReference type="GO" id="GO:0042910">
    <property type="term" value="F:xenobiotic transmembrane transporter activity"/>
    <property type="evidence" value="ECO:0007669"/>
    <property type="project" value="TreeGrafter"/>
</dbReference>
<feature type="transmembrane region" description="Helical" evidence="8">
    <location>
        <begin position="486"/>
        <end position="509"/>
    </location>
</feature>
<keyword evidence="10" id="KW-1185">Reference proteome</keyword>
<evidence type="ECO:0000256" key="7">
    <source>
        <dbReference type="ARBA" id="ARBA00023136"/>
    </source>
</evidence>
<gene>
    <name evidence="9" type="ORF">SAMN04515674_11319</name>
</gene>
<evidence type="ECO:0000256" key="8">
    <source>
        <dbReference type="SAM" id="Phobius"/>
    </source>
</evidence>
<evidence type="ECO:0000256" key="2">
    <source>
        <dbReference type="ARBA" id="ARBA00010942"/>
    </source>
</evidence>
<dbReference type="NCBIfam" id="TIGR00914">
    <property type="entry name" value="2A0601"/>
    <property type="match status" value="1"/>
</dbReference>
<dbReference type="Proteomes" id="UP000199306">
    <property type="component" value="Unassembled WGS sequence"/>
</dbReference>
<evidence type="ECO:0000256" key="1">
    <source>
        <dbReference type="ARBA" id="ARBA00004651"/>
    </source>
</evidence>
<feature type="transmembrane region" description="Helical" evidence="8">
    <location>
        <begin position="454"/>
        <end position="474"/>
    </location>
</feature>
<evidence type="ECO:0000256" key="4">
    <source>
        <dbReference type="ARBA" id="ARBA00022475"/>
    </source>
</evidence>
<evidence type="ECO:0000313" key="10">
    <source>
        <dbReference type="Proteomes" id="UP000199306"/>
    </source>
</evidence>
<dbReference type="Gene3D" id="3.30.70.1440">
    <property type="entry name" value="Multidrug efflux transporter AcrB pore domain"/>
    <property type="match status" value="1"/>
</dbReference>
<dbReference type="AlphaFoldDB" id="A0A1I5WYM1"/>
<dbReference type="Pfam" id="PF00873">
    <property type="entry name" value="ACR_tran"/>
    <property type="match status" value="1"/>
</dbReference>
<feature type="transmembrane region" description="Helical" evidence="8">
    <location>
        <begin position="981"/>
        <end position="1000"/>
    </location>
</feature>
<dbReference type="InterPro" id="IPR004763">
    <property type="entry name" value="CusA-like"/>
</dbReference>
<dbReference type="Gene3D" id="3.30.70.1320">
    <property type="entry name" value="Multidrug efflux transporter AcrB pore domain like"/>
    <property type="match status" value="1"/>
</dbReference>
<dbReference type="SUPFAM" id="SSF82714">
    <property type="entry name" value="Multidrug efflux transporter AcrB TolC docking domain, DN and DC subdomains"/>
    <property type="match status" value="2"/>
</dbReference>
<dbReference type="Gene3D" id="3.30.2090.10">
    <property type="entry name" value="Multidrug efflux transporter AcrB TolC docking domain, DN and DC subdomains"/>
    <property type="match status" value="2"/>
</dbReference>
<reference evidence="9 10" key="1">
    <citation type="submission" date="2016-10" db="EMBL/GenBank/DDBJ databases">
        <authorList>
            <person name="de Groot N.N."/>
        </authorList>
    </citation>
    <scope>NUCLEOTIDE SEQUENCE [LARGE SCALE GENOMIC DNA]</scope>
    <source>
        <strain evidence="10">E92,LMG 26720,CCM 7988</strain>
    </source>
</reference>
<dbReference type="RefSeq" id="WP_092018732.1">
    <property type="nucleotide sequence ID" value="NZ_FOXH01000013.1"/>
</dbReference>
<dbReference type="SUPFAM" id="SSF82866">
    <property type="entry name" value="Multidrug efflux transporter AcrB transmembrane domain"/>
    <property type="match status" value="2"/>
</dbReference>
<dbReference type="PANTHER" id="PTHR32063:SF24">
    <property type="entry name" value="CATION EFFLUX SYSTEM (ACRB_ACRD_ACRF FAMILY)"/>
    <property type="match status" value="1"/>
</dbReference>
<evidence type="ECO:0000256" key="5">
    <source>
        <dbReference type="ARBA" id="ARBA00022692"/>
    </source>
</evidence>
<sequence length="1052" mass="114999">MIDKLIAACVRSPWTVGIMMLILMITGGYSLKTLPIDAVPDVTNNQVDVITNSPNLSSLEIEMFLTTPIEMVMANIPGLVETRSSSKFGSSVVKLIFTDETDIYWARQQVFERLQQVQADIPEGAGTPTLGPVSTGLGEIYQYVIRPKDLNNSKYTLTEIRTIQEWVVRKKLLGLPGVADVSGYGGYAKEYQAKLRTERMKALGVTVDEIYEALSQGNGNTGGAYIEKDNKAYTIRGIGLAKGLDDIANTVIKKNGSAPVLVKDVAEVEFGHALRFGALTMNGSGEVVGGSILMMKGANGNEVITALKARFVEIQKELPPDLVIEPFLDRSELVNSAIATVAKNLVEGALIVMIVILVFLGNWRASLLAASVIPLSMLFAFIWMKLFNVVGNVMSLGAIDFGLLVDPAIIVVESAVLFLALAMAKRKEFTGKTLNYAERQDVIINASSEVKKSVVFGGLIILIVYVPILTLQGVEGKLFSPMAKTVSFAIIGALLLAVTYVPMMSALILRPPKSLHDHGFSEKIIQFFLRGLKPVVRLGLKFKIGVIVFAILVLCAGILGFKKIGGEFMPKIQEGDMVIDMDLPIGTPLTESIRQSRIFQEGLLKTFPDEIDRAVSKLGTSEVKVDPLPLESQEIYVSFRDKKLWKKAKNQEELSILVNDYMKQFPGPIYAISQPIESRVNDMISGARTDVVVQLYGSDLDTLVSRSKQIIQLVRKIPGAVDVKGSKVFGLPQLNISYDRQRMALYGIKVQQVNRAIQMAYGGATAGVVYEKDKRFDVTLRLVGEDRANVENIENLLINDKDNNPIPLHEIADISEDIGPSEINHENLKRVVNLGFNVRERDLESVVNDVIKAVDAQISLPKGYEINYGGEFENFSRAKARLSIVVPIALIIIFGLLYLTFRNFRDSLLIYAVVPLSAVGGVFSLLLRDMNFSISAGVGFIALFGVAVLNGILLVGHFNELGKQGIEDPGERVLKGLEERLRPVIMTSFVAALGFMPMALSTSVGAEVQKPLATVVIGGLLTATILTLIVLPVLYAMFAGKKVQPEIIEETV</sequence>
<feature type="transmembrane region" description="Helical" evidence="8">
    <location>
        <begin position="908"/>
        <end position="927"/>
    </location>
</feature>
<dbReference type="GO" id="GO:0005886">
    <property type="term" value="C:plasma membrane"/>
    <property type="evidence" value="ECO:0007669"/>
    <property type="project" value="UniProtKB-SubCell"/>
</dbReference>
<evidence type="ECO:0000256" key="6">
    <source>
        <dbReference type="ARBA" id="ARBA00022989"/>
    </source>
</evidence>
<dbReference type="GO" id="GO:0008324">
    <property type="term" value="F:monoatomic cation transmembrane transporter activity"/>
    <property type="evidence" value="ECO:0007669"/>
    <property type="project" value="InterPro"/>
</dbReference>
<keyword evidence="5 8" id="KW-0812">Transmembrane</keyword>
<dbReference type="STRING" id="1079859.SAMN04515674_11319"/>
<evidence type="ECO:0000313" key="9">
    <source>
        <dbReference type="EMBL" id="SFQ24833.1"/>
    </source>
</evidence>
<feature type="transmembrane region" description="Helical" evidence="8">
    <location>
        <begin position="341"/>
        <end position="360"/>
    </location>
</feature>
<feature type="transmembrane region" description="Helical" evidence="8">
    <location>
        <begin position="12"/>
        <end position="31"/>
    </location>
</feature>
<feature type="transmembrane region" description="Helical" evidence="8">
    <location>
        <begin position="367"/>
        <end position="384"/>
    </location>
</feature>
<dbReference type="Gene3D" id="3.30.70.1430">
    <property type="entry name" value="Multidrug efflux transporter AcrB pore domain"/>
    <property type="match status" value="2"/>
</dbReference>
<dbReference type="EMBL" id="FOXH01000013">
    <property type="protein sequence ID" value="SFQ24833.1"/>
    <property type="molecule type" value="Genomic_DNA"/>
</dbReference>
<keyword evidence="3" id="KW-0813">Transport</keyword>
<dbReference type="OrthoDB" id="636130at2"/>
<accession>A0A1I5WYM1</accession>
<feature type="transmembrane region" description="Helical" evidence="8">
    <location>
        <begin position="1012"/>
        <end position="1038"/>
    </location>
</feature>
<evidence type="ECO:0000256" key="3">
    <source>
        <dbReference type="ARBA" id="ARBA00022448"/>
    </source>
</evidence>
<comment type="similarity">
    <text evidence="2">Belongs to the resistance-nodulation-cell division (RND) (TC 2.A.6) family.</text>
</comment>
<dbReference type="InterPro" id="IPR001036">
    <property type="entry name" value="Acrflvin-R"/>
</dbReference>